<sequence>MFPAHSKEIPKKTKCWQEGKGEKSESLWDTDPGVMEKEKHALKRPPLTFYREPATLDAVSLFP</sequence>
<comment type="caution">
    <text evidence="2">The sequence shown here is derived from an EMBL/GenBank/DDBJ whole genome shotgun (WGS) entry which is preliminary data.</text>
</comment>
<evidence type="ECO:0000313" key="3">
    <source>
        <dbReference type="Proteomes" id="UP000319578"/>
    </source>
</evidence>
<proteinExistence type="predicted"/>
<organism evidence="2 3">
    <name type="scientific">Brevibacillus reuszeri</name>
    <dbReference type="NCBI Taxonomy" id="54915"/>
    <lineage>
        <taxon>Bacteria</taxon>
        <taxon>Bacillati</taxon>
        <taxon>Bacillota</taxon>
        <taxon>Bacilli</taxon>
        <taxon>Bacillales</taxon>
        <taxon>Paenibacillaceae</taxon>
        <taxon>Brevibacillus</taxon>
    </lineage>
</organism>
<feature type="compositionally biased region" description="Basic and acidic residues" evidence="1">
    <location>
        <begin position="1"/>
        <end position="26"/>
    </location>
</feature>
<dbReference type="Proteomes" id="UP000319578">
    <property type="component" value="Unassembled WGS sequence"/>
</dbReference>
<keyword evidence="3" id="KW-1185">Reference proteome</keyword>
<dbReference type="EMBL" id="BJON01000009">
    <property type="protein sequence ID" value="GED68787.1"/>
    <property type="molecule type" value="Genomic_DNA"/>
</dbReference>
<reference evidence="2 3" key="1">
    <citation type="submission" date="2019-06" db="EMBL/GenBank/DDBJ databases">
        <title>Whole genome shotgun sequence of Brevibacillus reuszeri NBRC 15719.</title>
        <authorList>
            <person name="Hosoyama A."/>
            <person name="Uohara A."/>
            <person name="Ohji S."/>
            <person name="Ichikawa N."/>
        </authorList>
    </citation>
    <scope>NUCLEOTIDE SEQUENCE [LARGE SCALE GENOMIC DNA]</scope>
    <source>
        <strain evidence="2 3">NBRC 15719</strain>
    </source>
</reference>
<accession>A0ABQ0TN09</accession>
<feature type="region of interest" description="Disordered" evidence="1">
    <location>
        <begin position="1"/>
        <end position="39"/>
    </location>
</feature>
<evidence type="ECO:0000313" key="2">
    <source>
        <dbReference type="EMBL" id="GED68787.1"/>
    </source>
</evidence>
<gene>
    <name evidence="2" type="ORF">BRE01_24890</name>
</gene>
<name>A0ABQ0TN09_9BACL</name>
<protein>
    <submittedName>
        <fullName evidence="2">Uncharacterized protein</fullName>
    </submittedName>
</protein>
<evidence type="ECO:0000256" key="1">
    <source>
        <dbReference type="SAM" id="MobiDB-lite"/>
    </source>
</evidence>